<keyword evidence="4" id="KW-0378">Hydrolase</keyword>
<feature type="region of interest" description="Disordered" evidence="5">
    <location>
        <begin position="53"/>
        <end position="94"/>
    </location>
</feature>
<gene>
    <name evidence="7" type="ORF">AZE42_05289</name>
</gene>
<protein>
    <recommendedName>
        <fullName evidence="6">Peptidase A1 domain-containing protein</fullName>
    </recommendedName>
</protein>
<feature type="active site" evidence="3">
    <location>
        <position position="301"/>
    </location>
</feature>
<dbReference type="InterPro" id="IPR021109">
    <property type="entry name" value="Peptidase_aspartic_dom_sf"/>
</dbReference>
<keyword evidence="2 4" id="KW-0064">Aspartyl protease</keyword>
<organism evidence="7 8">
    <name type="scientific">Rhizopogon vesiculosus</name>
    <dbReference type="NCBI Taxonomy" id="180088"/>
    <lineage>
        <taxon>Eukaryota</taxon>
        <taxon>Fungi</taxon>
        <taxon>Dikarya</taxon>
        <taxon>Basidiomycota</taxon>
        <taxon>Agaricomycotina</taxon>
        <taxon>Agaricomycetes</taxon>
        <taxon>Agaricomycetidae</taxon>
        <taxon>Boletales</taxon>
        <taxon>Suillineae</taxon>
        <taxon>Rhizopogonaceae</taxon>
        <taxon>Rhizopogon</taxon>
    </lineage>
</organism>
<accession>A0A1J8Q059</accession>
<evidence type="ECO:0000256" key="2">
    <source>
        <dbReference type="ARBA" id="ARBA00022750"/>
    </source>
</evidence>
<reference evidence="7 8" key="1">
    <citation type="submission" date="2016-03" db="EMBL/GenBank/DDBJ databases">
        <title>Comparative genomics of the ectomycorrhizal sister species Rhizopogon vinicolor and Rhizopogon vesiculosus (Basidiomycota: Boletales) reveals a divergence of the mating type B locus.</title>
        <authorList>
            <person name="Mujic A.B."/>
            <person name="Kuo A."/>
            <person name="Tritt A."/>
            <person name="Lipzen A."/>
            <person name="Chen C."/>
            <person name="Johnson J."/>
            <person name="Sharma A."/>
            <person name="Barry K."/>
            <person name="Grigoriev I.V."/>
            <person name="Spatafora J.W."/>
        </authorList>
    </citation>
    <scope>NUCLEOTIDE SEQUENCE [LARGE SCALE GENOMIC DNA]</scope>
    <source>
        <strain evidence="7 8">AM-OR11-056</strain>
    </source>
</reference>
<dbReference type="PROSITE" id="PS51767">
    <property type="entry name" value="PEPTIDASE_A1"/>
    <property type="match status" value="1"/>
</dbReference>
<feature type="compositionally biased region" description="Basic residues" evidence="5">
    <location>
        <begin position="53"/>
        <end position="64"/>
    </location>
</feature>
<dbReference type="SUPFAM" id="SSF50630">
    <property type="entry name" value="Acid proteases"/>
    <property type="match status" value="1"/>
</dbReference>
<feature type="active site" evidence="3">
    <location>
        <position position="122"/>
    </location>
</feature>
<evidence type="ECO:0000313" key="8">
    <source>
        <dbReference type="Proteomes" id="UP000183567"/>
    </source>
</evidence>
<dbReference type="CDD" id="cd05471">
    <property type="entry name" value="pepsin_like"/>
    <property type="match status" value="1"/>
</dbReference>
<dbReference type="PRINTS" id="PR00792">
    <property type="entry name" value="PEPSIN"/>
</dbReference>
<dbReference type="InterPro" id="IPR034164">
    <property type="entry name" value="Pepsin-like_dom"/>
</dbReference>
<comment type="caution">
    <text evidence="7">The sequence shown here is derived from an EMBL/GenBank/DDBJ whole genome shotgun (WGS) entry which is preliminary data.</text>
</comment>
<evidence type="ECO:0000256" key="4">
    <source>
        <dbReference type="RuleBase" id="RU000454"/>
    </source>
</evidence>
<sequence>MSHVIIRGIPFATRLRAAQGGAKELLQRDRARAQKFLAGHSHHGPVPFVDAHRRRHGHHHHHHKETTPTDPTTTAPSTTPPAGTGGSSTGSASTIDVTDSGVTYTMQVGVGNPATQYTLLIDTGSSNTWVGASAPYNPTSTSSDTGNTVNVSYGSGTMSGEEYTDTVTLGSNLVIENQSIGVASSAQGFEGVDGILGVGPVDLTQGTVSNTPEVPTVTDNLYAQGTISSDSIGIFYEPSSTANVTNGEITFGVTDNTKYTGEINFVSLTTTSPASNYWGINQSVSYGTGNTILQTTAGIVDTGTTLLLLATEAFQAYQEATGATQDQTTGLLTITQQQYNNLKSLYFNIGGVTYEFTPNAQIWPRALNSTLGGDEGQIYLIVSDLGSSFGTGLDFISTSQNILLSSGAYKRYLSTLDGFGWLQRFYTVFDTANTQLGVATTAYTDAETN</sequence>
<dbReference type="GO" id="GO:0004190">
    <property type="term" value="F:aspartic-type endopeptidase activity"/>
    <property type="evidence" value="ECO:0007669"/>
    <property type="project" value="UniProtKB-KW"/>
</dbReference>
<dbReference type="InterPro" id="IPR033121">
    <property type="entry name" value="PEPTIDASE_A1"/>
</dbReference>
<dbReference type="Gene3D" id="2.40.70.10">
    <property type="entry name" value="Acid Proteases"/>
    <property type="match status" value="2"/>
</dbReference>
<evidence type="ECO:0000313" key="7">
    <source>
        <dbReference type="EMBL" id="OJA14469.1"/>
    </source>
</evidence>
<evidence type="ECO:0000256" key="3">
    <source>
        <dbReference type="PIRSR" id="PIRSR601461-1"/>
    </source>
</evidence>
<keyword evidence="8" id="KW-1185">Reference proteome</keyword>
<dbReference type="Pfam" id="PF00026">
    <property type="entry name" value="Asp"/>
    <property type="match status" value="1"/>
</dbReference>
<dbReference type="InterPro" id="IPR001969">
    <property type="entry name" value="Aspartic_peptidase_AS"/>
</dbReference>
<dbReference type="AlphaFoldDB" id="A0A1J8Q059"/>
<feature type="compositionally biased region" description="Low complexity" evidence="5">
    <location>
        <begin position="68"/>
        <end position="82"/>
    </location>
</feature>
<dbReference type="PANTHER" id="PTHR47966">
    <property type="entry name" value="BETA-SITE APP-CLEAVING ENZYME, ISOFORM A-RELATED"/>
    <property type="match status" value="1"/>
</dbReference>
<dbReference type="OrthoDB" id="660550at2759"/>
<evidence type="ECO:0000256" key="1">
    <source>
        <dbReference type="ARBA" id="ARBA00007447"/>
    </source>
</evidence>
<dbReference type="EMBL" id="LVVM01003646">
    <property type="protein sequence ID" value="OJA14469.1"/>
    <property type="molecule type" value="Genomic_DNA"/>
</dbReference>
<dbReference type="InterPro" id="IPR001461">
    <property type="entry name" value="Aspartic_peptidase_A1"/>
</dbReference>
<keyword evidence="4" id="KW-0645">Protease</keyword>
<proteinExistence type="inferred from homology"/>
<evidence type="ECO:0000256" key="5">
    <source>
        <dbReference type="SAM" id="MobiDB-lite"/>
    </source>
</evidence>
<name>A0A1J8Q059_9AGAM</name>
<feature type="domain" description="Peptidase A1" evidence="6">
    <location>
        <begin position="104"/>
        <end position="439"/>
    </location>
</feature>
<dbReference type="Proteomes" id="UP000183567">
    <property type="component" value="Unassembled WGS sequence"/>
</dbReference>
<comment type="similarity">
    <text evidence="1 4">Belongs to the peptidase A1 family.</text>
</comment>
<dbReference type="PROSITE" id="PS00141">
    <property type="entry name" value="ASP_PROTEASE"/>
    <property type="match status" value="2"/>
</dbReference>
<dbReference type="PANTHER" id="PTHR47966:SF51">
    <property type="entry name" value="BETA-SITE APP-CLEAVING ENZYME, ISOFORM A-RELATED"/>
    <property type="match status" value="1"/>
</dbReference>
<dbReference type="GO" id="GO:0006508">
    <property type="term" value="P:proteolysis"/>
    <property type="evidence" value="ECO:0007669"/>
    <property type="project" value="UniProtKB-KW"/>
</dbReference>
<evidence type="ECO:0000259" key="6">
    <source>
        <dbReference type="PROSITE" id="PS51767"/>
    </source>
</evidence>